<dbReference type="Pfam" id="PF05656">
    <property type="entry name" value="DUF805"/>
    <property type="match status" value="1"/>
</dbReference>
<dbReference type="EMBL" id="FNEI01000005">
    <property type="protein sequence ID" value="SDI89578.1"/>
    <property type="molecule type" value="Genomic_DNA"/>
</dbReference>
<organism evidence="1 2">
    <name type="scientific">Arthrobacter cupressi</name>
    <dbReference type="NCBI Taxonomy" id="1045773"/>
    <lineage>
        <taxon>Bacteria</taxon>
        <taxon>Bacillati</taxon>
        <taxon>Actinomycetota</taxon>
        <taxon>Actinomycetes</taxon>
        <taxon>Micrococcales</taxon>
        <taxon>Micrococcaceae</taxon>
        <taxon>Arthrobacter</taxon>
    </lineage>
</organism>
<protein>
    <submittedName>
        <fullName evidence="1">Uncharacterized membrane protein YhaH, DUF805 family</fullName>
    </submittedName>
</protein>
<dbReference type="RefSeq" id="WP_175453518.1">
    <property type="nucleotide sequence ID" value="NZ_FNEI01000005.1"/>
</dbReference>
<dbReference type="PANTHER" id="PTHR34980">
    <property type="entry name" value="INNER MEMBRANE PROTEIN-RELATED-RELATED"/>
    <property type="match status" value="1"/>
</dbReference>
<name>A0A1G8PB82_9MICC</name>
<gene>
    <name evidence="1" type="ORF">SAMN05216555_105117</name>
</gene>
<evidence type="ECO:0000313" key="2">
    <source>
        <dbReference type="Proteomes" id="UP000182130"/>
    </source>
</evidence>
<keyword evidence="2" id="KW-1185">Reference proteome</keyword>
<dbReference type="InterPro" id="IPR008523">
    <property type="entry name" value="DUF805"/>
</dbReference>
<reference evidence="2" key="1">
    <citation type="submission" date="2016-10" db="EMBL/GenBank/DDBJ databases">
        <authorList>
            <person name="Varghese N."/>
            <person name="Submissions S."/>
        </authorList>
    </citation>
    <scope>NUCLEOTIDE SEQUENCE [LARGE SCALE GENOMIC DNA]</scope>
    <source>
        <strain evidence="2">CGMCC 1.10783</strain>
    </source>
</reference>
<accession>A0A1G8PB82</accession>
<dbReference type="GO" id="GO:0005886">
    <property type="term" value="C:plasma membrane"/>
    <property type="evidence" value="ECO:0007669"/>
    <property type="project" value="TreeGrafter"/>
</dbReference>
<dbReference type="Proteomes" id="UP000182130">
    <property type="component" value="Unassembled WGS sequence"/>
</dbReference>
<proteinExistence type="predicted"/>
<dbReference type="STRING" id="1045773.SAMN05216555_105117"/>
<sequence length="170" mass="18480">MSYENPAGQAYSGQASPYAQPRTFAPRAQVGFVEAIKQYYRRYAEFTGRSNRSEYWWVALYQAIVSFVLWIPYSIALGGYTASVASASTLAEQQLASQSFPAAALIFGALGGIWALAHLVPNLAVTVRRLHDTGRSGWFILLGLIPFAGGIILLVLTVIESKPEGARYGA</sequence>
<dbReference type="PANTHER" id="PTHR34980:SF2">
    <property type="entry name" value="INNER MEMBRANE PROTEIN YHAH-RELATED"/>
    <property type="match status" value="1"/>
</dbReference>
<evidence type="ECO:0000313" key="1">
    <source>
        <dbReference type="EMBL" id="SDI89578.1"/>
    </source>
</evidence>
<dbReference type="AlphaFoldDB" id="A0A1G8PB82"/>